<dbReference type="PRINTS" id="PR00111">
    <property type="entry name" value="ABHYDROLASE"/>
</dbReference>
<organism evidence="2 3">
    <name type="scientific">Desulfofundulus luciae</name>
    <dbReference type="NCBI Taxonomy" id="74702"/>
    <lineage>
        <taxon>Bacteria</taxon>
        <taxon>Bacillati</taxon>
        <taxon>Bacillota</taxon>
        <taxon>Clostridia</taxon>
        <taxon>Eubacteriales</taxon>
        <taxon>Peptococcaceae</taxon>
        <taxon>Desulfofundulus</taxon>
    </lineage>
</organism>
<sequence>MPKVKVGEIEINYHLFGSGFPVVFISGTGTDHTTWLPLVSHFDGYTCLLFDNRGMGQTSVPEGPYSTAQMGDDVAGLLEALGMEKAFLVGISLGSAVAQQVMIRHPQRVRGAVLLGTWAKTDRFIAGLLQLWADLQAVLSPRDYARMLLFWAASPEFINRNPDFVEPYLERVSAMNRPVAGYRAQVGAVKTHDTLELLTQVHVPVLVCHGALDMVVPVEHGRQVASRLPRAQYLEYAGAGHLLTIERGSELIPRIKDFFRECSF</sequence>
<dbReference type="InterPro" id="IPR050471">
    <property type="entry name" value="AB_hydrolase"/>
</dbReference>
<evidence type="ECO:0000313" key="2">
    <source>
        <dbReference type="EMBL" id="MDQ0287304.1"/>
    </source>
</evidence>
<dbReference type="EMBL" id="JAUSUX010000023">
    <property type="protein sequence ID" value="MDQ0287304.1"/>
    <property type="molecule type" value="Genomic_DNA"/>
</dbReference>
<dbReference type="Proteomes" id="UP001225644">
    <property type="component" value="Unassembled WGS sequence"/>
</dbReference>
<name>A0ABU0B4U1_9FIRM</name>
<dbReference type="PANTHER" id="PTHR43433">
    <property type="entry name" value="HYDROLASE, ALPHA/BETA FOLD FAMILY PROTEIN"/>
    <property type="match status" value="1"/>
</dbReference>
<dbReference type="InterPro" id="IPR000073">
    <property type="entry name" value="AB_hydrolase_1"/>
</dbReference>
<dbReference type="RefSeq" id="WP_307403168.1">
    <property type="nucleotide sequence ID" value="NZ_JAUSUX010000023.1"/>
</dbReference>
<accession>A0ABU0B4U1</accession>
<dbReference type="SUPFAM" id="SSF53474">
    <property type="entry name" value="alpha/beta-Hydrolases"/>
    <property type="match status" value="1"/>
</dbReference>
<gene>
    <name evidence="2" type="ORF">J2Z49_002425</name>
</gene>
<proteinExistence type="predicted"/>
<dbReference type="Gene3D" id="3.40.50.1820">
    <property type="entry name" value="alpha/beta hydrolase"/>
    <property type="match status" value="1"/>
</dbReference>
<reference evidence="2 3" key="1">
    <citation type="submission" date="2023-07" db="EMBL/GenBank/DDBJ databases">
        <title>Genomic Encyclopedia of Type Strains, Phase IV (KMG-IV): sequencing the most valuable type-strain genomes for metagenomic binning, comparative biology and taxonomic classification.</title>
        <authorList>
            <person name="Goeker M."/>
        </authorList>
    </citation>
    <scope>NUCLEOTIDE SEQUENCE [LARGE SCALE GENOMIC DNA]</scope>
    <source>
        <strain evidence="2 3">DSM 12396</strain>
    </source>
</reference>
<protein>
    <submittedName>
        <fullName evidence="2">Pimeloyl-ACP methyl ester carboxylesterase</fullName>
    </submittedName>
</protein>
<comment type="caution">
    <text evidence="2">The sequence shown here is derived from an EMBL/GenBank/DDBJ whole genome shotgun (WGS) entry which is preliminary data.</text>
</comment>
<keyword evidence="3" id="KW-1185">Reference proteome</keyword>
<dbReference type="Pfam" id="PF00561">
    <property type="entry name" value="Abhydrolase_1"/>
    <property type="match status" value="1"/>
</dbReference>
<dbReference type="PANTHER" id="PTHR43433:SF5">
    <property type="entry name" value="AB HYDROLASE-1 DOMAIN-CONTAINING PROTEIN"/>
    <property type="match status" value="1"/>
</dbReference>
<evidence type="ECO:0000313" key="3">
    <source>
        <dbReference type="Proteomes" id="UP001225644"/>
    </source>
</evidence>
<feature type="domain" description="AB hydrolase-1" evidence="1">
    <location>
        <begin position="21"/>
        <end position="246"/>
    </location>
</feature>
<evidence type="ECO:0000259" key="1">
    <source>
        <dbReference type="Pfam" id="PF00561"/>
    </source>
</evidence>
<dbReference type="InterPro" id="IPR029058">
    <property type="entry name" value="AB_hydrolase_fold"/>
</dbReference>